<keyword evidence="3" id="KW-1185">Reference proteome</keyword>
<sequence>MLARLRIDPYLIALAATVALASVLPATGAAAPVVSTATDLAIALLFFLYGARLSPQAILAGITHWRLQSVILVSTYLLFPLLGLALAALVGGRVSGPLATGLVFVCLLPSTVQSSIAFTSIARGNVPAALCAASVSNMLGVVLTPVLVALVLHADAGFSLKAFRDIAVQLLLPFVAGQLVRPWLGPLLARHKKAIGYVDRGSILLVVYEAFGAGVVAGIWSEIGGADLAIVIAVDVVLLAVVLVATTFAARALGFSKADEIAIVFCGSKKSMASGIPMAGILFPAATVGLVVLPLMLFHQIQLFACAFLAQRYAARPAEEAPAEVVSGG</sequence>
<dbReference type="OrthoDB" id="9792271at2"/>
<feature type="transmembrane region" description="Helical" evidence="1">
    <location>
        <begin position="229"/>
        <end position="254"/>
    </location>
</feature>
<keyword evidence="1" id="KW-1133">Transmembrane helix</keyword>
<dbReference type="EMBL" id="SNXY01000013">
    <property type="protein sequence ID" value="TDP81137.1"/>
    <property type="molecule type" value="Genomic_DNA"/>
</dbReference>
<evidence type="ECO:0000313" key="2">
    <source>
        <dbReference type="EMBL" id="TDP81137.1"/>
    </source>
</evidence>
<gene>
    <name evidence="2" type="ORF">EDD54_4470</name>
</gene>
<name>A0A4R6R6H6_9HYPH</name>
<organism evidence="2 3">
    <name type="scientific">Oharaeibacter diazotrophicus</name>
    <dbReference type="NCBI Taxonomy" id="1920512"/>
    <lineage>
        <taxon>Bacteria</taxon>
        <taxon>Pseudomonadati</taxon>
        <taxon>Pseudomonadota</taxon>
        <taxon>Alphaproteobacteria</taxon>
        <taxon>Hyphomicrobiales</taxon>
        <taxon>Pleomorphomonadaceae</taxon>
        <taxon>Oharaeibacter</taxon>
    </lineage>
</organism>
<dbReference type="PANTHER" id="PTHR18640:SF5">
    <property type="entry name" value="SODIUM_BILE ACID COTRANSPORTER 7"/>
    <property type="match status" value="1"/>
</dbReference>
<dbReference type="PANTHER" id="PTHR18640">
    <property type="entry name" value="SOLUTE CARRIER FAMILY 10 MEMBER 7"/>
    <property type="match status" value="1"/>
</dbReference>
<accession>A0A4R6R6H6</accession>
<evidence type="ECO:0000256" key="1">
    <source>
        <dbReference type="SAM" id="Phobius"/>
    </source>
</evidence>
<evidence type="ECO:0000313" key="3">
    <source>
        <dbReference type="Proteomes" id="UP000294547"/>
    </source>
</evidence>
<dbReference type="AlphaFoldDB" id="A0A4R6R6H6"/>
<dbReference type="Pfam" id="PF13593">
    <property type="entry name" value="SBF_like"/>
    <property type="match status" value="1"/>
</dbReference>
<dbReference type="PIRSF" id="PIRSF026166">
    <property type="entry name" value="UCP026166"/>
    <property type="match status" value="1"/>
</dbReference>
<dbReference type="InterPro" id="IPR038770">
    <property type="entry name" value="Na+/solute_symporter_sf"/>
</dbReference>
<feature type="transmembrane region" description="Helical" evidence="1">
    <location>
        <begin position="69"/>
        <end position="92"/>
    </location>
</feature>
<dbReference type="RefSeq" id="WP_126542046.1">
    <property type="nucleotide sequence ID" value="NZ_BSPM01000003.1"/>
</dbReference>
<comment type="caution">
    <text evidence="2">The sequence shown here is derived from an EMBL/GenBank/DDBJ whole genome shotgun (WGS) entry which is preliminary data.</text>
</comment>
<keyword evidence="1" id="KW-0472">Membrane</keyword>
<reference evidence="2 3" key="1">
    <citation type="submission" date="2019-03" db="EMBL/GenBank/DDBJ databases">
        <title>Genomic Encyclopedia of Type Strains, Phase IV (KMG-IV): sequencing the most valuable type-strain genomes for metagenomic binning, comparative biology and taxonomic classification.</title>
        <authorList>
            <person name="Goeker M."/>
        </authorList>
    </citation>
    <scope>NUCLEOTIDE SEQUENCE [LARGE SCALE GENOMIC DNA]</scope>
    <source>
        <strain evidence="2 3">DSM 102969</strain>
    </source>
</reference>
<feature type="transmembrane region" description="Helical" evidence="1">
    <location>
        <begin position="166"/>
        <end position="189"/>
    </location>
</feature>
<proteinExistence type="predicted"/>
<dbReference type="InterPro" id="IPR016833">
    <property type="entry name" value="Put_Na-Bile_cotransptr"/>
</dbReference>
<feature type="transmembrane region" description="Helical" evidence="1">
    <location>
        <begin position="201"/>
        <end position="223"/>
    </location>
</feature>
<protein>
    <submittedName>
        <fullName evidence="2">Sodium/bile acid cotransporter 7</fullName>
    </submittedName>
</protein>
<feature type="transmembrane region" description="Helical" evidence="1">
    <location>
        <begin position="130"/>
        <end position="154"/>
    </location>
</feature>
<dbReference type="Proteomes" id="UP000294547">
    <property type="component" value="Unassembled WGS sequence"/>
</dbReference>
<feature type="transmembrane region" description="Helical" evidence="1">
    <location>
        <begin position="98"/>
        <end position="118"/>
    </location>
</feature>
<dbReference type="Gene3D" id="1.20.1530.20">
    <property type="match status" value="1"/>
</dbReference>
<feature type="transmembrane region" description="Helical" evidence="1">
    <location>
        <begin position="275"/>
        <end position="298"/>
    </location>
</feature>
<keyword evidence="1" id="KW-0812">Transmembrane</keyword>
<dbReference type="GO" id="GO:0005886">
    <property type="term" value="C:plasma membrane"/>
    <property type="evidence" value="ECO:0007669"/>
    <property type="project" value="TreeGrafter"/>
</dbReference>
<feature type="transmembrane region" description="Helical" evidence="1">
    <location>
        <begin position="40"/>
        <end position="62"/>
    </location>
</feature>